<dbReference type="Gene3D" id="3.20.20.120">
    <property type="entry name" value="Enolase-like C-terminal domain"/>
    <property type="match status" value="1"/>
</dbReference>
<dbReference type="SFLD" id="SFLDS00001">
    <property type="entry name" value="Enolase"/>
    <property type="match status" value="1"/>
</dbReference>
<dbReference type="OrthoDB" id="5168231at2"/>
<keyword evidence="3" id="KW-0460">Magnesium</keyword>
<dbReference type="InterPro" id="IPR029017">
    <property type="entry name" value="Enolase-like_N"/>
</dbReference>
<protein>
    <submittedName>
        <fullName evidence="6">L-alanine-DL-glutamate epimerase-like enolase superfamily enzyme</fullName>
    </submittedName>
</protein>
<dbReference type="Pfam" id="PF02746">
    <property type="entry name" value="MR_MLE_N"/>
    <property type="match status" value="1"/>
</dbReference>
<comment type="caution">
    <text evidence="6">The sequence shown here is derived from an EMBL/GenBank/DDBJ whole genome shotgun (WGS) entry which is preliminary data.</text>
</comment>
<dbReference type="InterPro" id="IPR013342">
    <property type="entry name" value="Mandelate_racemase_C"/>
</dbReference>
<dbReference type="InterPro" id="IPR046945">
    <property type="entry name" value="RHMD-like"/>
</dbReference>
<dbReference type="InterPro" id="IPR029065">
    <property type="entry name" value="Enolase_C-like"/>
</dbReference>
<evidence type="ECO:0000256" key="4">
    <source>
        <dbReference type="SAM" id="MobiDB-lite"/>
    </source>
</evidence>
<gene>
    <name evidence="6" type="ORF">FB561_2844</name>
</gene>
<dbReference type="SUPFAM" id="SSF54826">
    <property type="entry name" value="Enolase N-terminal domain-like"/>
    <property type="match status" value="1"/>
</dbReference>
<evidence type="ECO:0000256" key="1">
    <source>
        <dbReference type="ARBA" id="ARBA00001946"/>
    </source>
</evidence>
<name>A0A561BSF8_9ACTN</name>
<dbReference type="AlphaFoldDB" id="A0A561BSF8"/>
<dbReference type="EMBL" id="VIVK01000001">
    <property type="protein sequence ID" value="TWD81722.1"/>
    <property type="molecule type" value="Genomic_DNA"/>
</dbReference>
<sequence>MRITGFRTLTTVHDWGRPIGDVNGAVGSGKTSVPVVVLETDTGLEGIGLGSHAGVESLFGALDGQDPRSVVALYDRMLAWVFKSGHGGAVFGTIGALDLALWDLKAKAAGEPLWRTLGARDHVVPAYASGLDGPLPDEELVALHKRFADRGLRAVKLKGGLDVGTDLRRLDLVSDLYRDATGQVPALMLDANESWSRKEAVRHIGRIEERHDLAWIEEPVRRWDVDGLALVTRSVKAAVATGENLTGLEQFRPLVQANAVDVVQTGSVWGITHFLRVAALAHAFDLPVSPVAYSANPLGHAAASVPNHLSIELQDFGHPIGISADQVIADGHLVLGSAPGLGLTLDEAAIADLGDAADWGHQAGPHVRPDRAGRRLVGKPAFD</sequence>
<dbReference type="InterPro" id="IPR036849">
    <property type="entry name" value="Enolase-like_C_sf"/>
</dbReference>
<keyword evidence="7" id="KW-1185">Reference proteome</keyword>
<evidence type="ECO:0000313" key="7">
    <source>
        <dbReference type="Proteomes" id="UP000318380"/>
    </source>
</evidence>
<dbReference type="Pfam" id="PF13378">
    <property type="entry name" value="MR_MLE_C"/>
    <property type="match status" value="1"/>
</dbReference>
<dbReference type="Gene3D" id="3.30.390.10">
    <property type="entry name" value="Enolase-like, N-terminal domain"/>
    <property type="match status" value="1"/>
</dbReference>
<keyword evidence="2" id="KW-0479">Metal-binding</keyword>
<accession>A0A561BSF8</accession>
<evidence type="ECO:0000256" key="3">
    <source>
        <dbReference type="ARBA" id="ARBA00022842"/>
    </source>
</evidence>
<dbReference type="GO" id="GO:0016052">
    <property type="term" value="P:carbohydrate catabolic process"/>
    <property type="evidence" value="ECO:0007669"/>
    <property type="project" value="TreeGrafter"/>
</dbReference>
<dbReference type="GO" id="GO:0000287">
    <property type="term" value="F:magnesium ion binding"/>
    <property type="evidence" value="ECO:0007669"/>
    <property type="project" value="TreeGrafter"/>
</dbReference>
<dbReference type="GO" id="GO:0016836">
    <property type="term" value="F:hydro-lyase activity"/>
    <property type="evidence" value="ECO:0007669"/>
    <property type="project" value="TreeGrafter"/>
</dbReference>
<feature type="region of interest" description="Disordered" evidence="4">
    <location>
        <begin position="360"/>
        <end position="383"/>
    </location>
</feature>
<dbReference type="SMART" id="SM00922">
    <property type="entry name" value="MR_MLE"/>
    <property type="match status" value="1"/>
</dbReference>
<reference evidence="6 7" key="1">
    <citation type="submission" date="2019-06" db="EMBL/GenBank/DDBJ databases">
        <title>Sequencing the genomes of 1000 actinobacteria strains.</title>
        <authorList>
            <person name="Klenk H.-P."/>
        </authorList>
    </citation>
    <scope>NUCLEOTIDE SEQUENCE [LARGE SCALE GENOMIC DNA]</scope>
    <source>
        <strain evidence="6 7">DSM 24683</strain>
    </source>
</reference>
<evidence type="ECO:0000259" key="5">
    <source>
        <dbReference type="SMART" id="SM00922"/>
    </source>
</evidence>
<feature type="domain" description="Mandelate racemase/muconate lactonizing enzyme C-terminal" evidence="5">
    <location>
        <begin position="137"/>
        <end position="238"/>
    </location>
</feature>
<dbReference type="SUPFAM" id="SSF51604">
    <property type="entry name" value="Enolase C-terminal domain-like"/>
    <property type="match status" value="1"/>
</dbReference>
<comment type="cofactor">
    <cofactor evidence="1">
        <name>Mg(2+)</name>
        <dbReference type="ChEBI" id="CHEBI:18420"/>
    </cofactor>
</comment>
<dbReference type="InterPro" id="IPR013341">
    <property type="entry name" value="Mandelate_racemase_N_dom"/>
</dbReference>
<dbReference type="Proteomes" id="UP000318380">
    <property type="component" value="Unassembled WGS sequence"/>
</dbReference>
<dbReference type="RefSeq" id="WP_145806799.1">
    <property type="nucleotide sequence ID" value="NZ_VIVK01000001.1"/>
</dbReference>
<organism evidence="6 7">
    <name type="scientific">Kribbella amoyensis</name>
    <dbReference type="NCBI Taxonomy" id="996641"/>
    <lineage>
        <taxon>Bacteria</taxon>
        <taxon>Bacillati</taxon>
        <taxon>Actinomycetota</taxon>
        <taxon>Actinomycetes</taxon>
        <taxon>Propionibacteriales</taxon>
        <taxon>Kribbellaceae</taxon>
        <taxon>Kribbella</taxon>
    </lineage>
</organism>
<dbReference type="PANTHER" id="PTHR13794">
    <property type="entry name" value="ENOLASE SUPERFAMILY, MANDELATE RACEMASE"/>
    <property type="match status" value="1"/>
</dbReference>
<dbReference type="CDD" id="cd03316">
    <property type="entry name" value="MR_like"/>
    <property type="match status" value="1"/>
</dbReference>
<evidence type="ECO:0000256" key="2">
    <source>
        <dbReference type="ARBA" id="ARBA00022723"/>
    </source>
</evidence>
<evidence type="ECO:0000313" key="6">
    <source>
        <dbReference type="EMBL" id="TWD81722.1"/>
    </source>
</evidence>
<dbReference type="PANTHER" id="PTHR13794:SF58">
    <property type="entry name" value="MITOCHONDRIAL ENOLASE SUPERFAMILY MEMBER 1"/>
    <property type="match status" value="1"/>
</dbReference>
<proteinExistence type="predicted"/>